<name>A0A3D9I0G8_9BACL</name>
<gene>
    <name evidence="2" type="ORF">DFP95_11976</name>
</gene>
<evidence type="ECO:0000313" key="3">
    <source>
        <dbReference type="Proteomes" id="UP000256869"/>
    </source>
</evidence>
<dbReference type="RefSeq" id="WP_115995003.1">
    <property type="nucleotide sequence ID" value="NZ_QRDY01000019.1"/>
</dbReference>
<dbReference type="PROSITE" id="PS51257">
    <property type="entry name" value="PROKAR_LIPOPROTEIN"/>
    <property type="match status" value="1"/>
</dbReference>
<dbReference type="AlphaFoldDB" id="A0A3D9I0G8"/>
<comment type="caution">
    <text evidence="2">The sequence shown here is derived from an EMBL/GenBank/DDBJ whole genome shotgun (WGS) entry which is preliminary data.</text>
</comment>
<sequence>MVKKMIVYFSLCSFVLLIGCGKELDEENPEKHIEYLESFGWHIKDKKSKETELINNWRNYVSARDAGIDLEPYNNKEMDIITYVLKEKQKTGKEIHASIYEINGDVIGGYGRLDDFLPGVFSLMDKEKLKMDGIMNQ</sequence>
<reference evidence="2 3" key="1">
    <citation type="submission" date="2018-07" db="EMBL/GenBank/DDBJ databases">
        <title>Genomic Encyclopedia of Type Strains, Phase III (KMG-III): the genomes of soil and plant-associated and newly described type strains.</title>
        <authorList>
            <person name="Whitman W."/>
        </authorList>
    </citation>
    <scope>NUCLEOTIDE SEQUENCE [LARGE SCALE GENOMIC DNA]</scope>
    <source>
        <strain evidence="2 3">CECT 8236</strain>
    </source>
</reference>
<protein>
    <submittedName>
        <fullName evidence="2">Uncharacterized protein DUF4830</fullName>
    </submittedName>
</protein>
<feature type="domain" description="DUF4830" evidence="1">
    <location>
        <begin position="56"/>
        <end position="110"/>
    </location>
</feature>
<evidence type="ECO:0000259" key="1">
    <source>
        <dbReference type="Pfam" id="PF16112"/>
    </source>
</evidence>
<accession>A0A3D9I0G8</accession>
<keyword evidence="3" id="KW-1185">Reference proteome</keyword>
<organism evidence="2 3">
    <name type="scientific">Cohnella lupini</name>
    <dbReference type="NCBI Taxonomy" id="1294267"/>
    <lineage>
        <taxon>Bacteria</taxon>
        <taxon>Bacillati</taxon>
        <taxon>Bacillota</taxon>
        <taxon>Bacilli</taxon>
        <taxon>Bacillales</taxon>
        <taxon>Paenibacillaceae</taxon>
        <taxon>Cohnella</taxon>
    </lineage>
</organism>
<dbReference type="Pfam" id="PF16112">
    <property type="entry name" value="DUF4830"/>
    <property type="match status" value="1"/>
</dbReference>
<dbReference type="EMBL" id="QRDY01000019">
    <property type="protein sequence ID" value="RED55141.1"/>
    <property type="molecule type" value="Genomic_DNA"/>
</dbReference>
<proteinExistence type="predicted"/>
<dbReference type="Proteomes" id="UP000256869">
    <property type="component" value="Unassembled WGS sequence"/>
</dbReference>
<evidence type="ECO:0000313" key="2">
    <source>
        <dbReference type="EMBL" id="RED55141.1"/>
    </source>
</evidence>
<dbReference type="OrthoDB" id="2609564at2"/>
<dbReference type="InterPro" id="IPR032257">
    <property type="entry name" value="DUF4830"/>
</dbReference>